<accession>A0A7X0HVK6</accession>
<proteinExistence type="predicted"/>
<sequence>MLGMLLGEMEVKEIQYLLKREMDEIIFDLEDHRIDVLVKSAMEERYKILFSLFKRISTHKDCLKYMRPKQKGKQNKNNIKKC</sequence>
<evidence type="ECO:0000313" key="2">
    <source>
        <dbReference type="Proteomes" id="UP000531594"/>
    </source>
</evidence>
<comment type="caution">
    <text evidence="1">The sequence shown here is derived from an EMBL/GenBank/DDBJ whole genome shotgun (WGS) entry which is preliminary data.</text>
</comment>
<reference evidence="1 2" key="1">
    <citation type="submission" date="2020-08" db="EMBL/GenBank/DDBJ databases">
        <title>Genomic Encyclopedia of Type Strains, Phase IV (KMG-IV): sequencing the most valuable type-strain genomes for metagenomic binning, comparative biology and taxonomic classification.</title>
        <authorList>
            <person name="Goeker M."/>
        </authorList>
    </citation>
    <scope>NUCLEOTIDE SEQUENCE [LARGE SCALE GENOMIC DNA]</scope>
    <source>
        <strain evidence="1 2">DSM 5391</strain>
    </source>
</reference>
<keyword evidence="2" id="KW-1185">Reference proteome</keyword>
<protein>
    <submittedName>
        <fullName evidence="1">Uncharacterized protein</fullName>
    </submittedName>
</protein>
<evidence type="ECO:0000313" key="1">
    <source>
        <dbReference type="EMBL" id="MBB6447571.1"/>
    </source>
</evidence>
<gene>
    <name evidence="1" type="ORF">HNR53_004255</name>
</gene>
<dbReference type="EMBL" id="JACHGK010000023">
    <property type="protein sequence ID" value="MBB6447571.1"/>
    <property type="molecule type" value="Genomic_DNA"/>
</dbReference>
<dbReference type="Proteomes" id="UP000531594">
    <property type="component" value="Unassembled WGS sequence"/>
</dbReference>
<dbReference type="RefSeq" id="WP_184529649.1">
    <property type="nucleotide sequence ID" value="NZ_JACHGK010000023.1"/>
</dbReference>
<dbReference type="AlphaFoldDB" id="A0A7X0HVK6"/>
<organism evidence="1 2">
    <name type="scientific">Bacillus benzoevorans</name>
    <dbReference type="NCBI Taxonomy" id="1456"/>
    <lineage>
        <taxon>Bacteria</taxon>
        <taxon>Bacillati</taxon>
        <taxon>Bacillota</taxon>
        <taxon>Bacilli</taxon>
        <taxon>Bacillales</taxon>
        <taxon>Bacillaceae</taxon>
        <taxon>Bacillus</taxon>
    </lineage>
</organism>
<name>A0A7X0HVK6_9BACI</name>